<accession>A0A2V1DG43</accession>
<evidence type="ECO:0000256" key="2">
    <source>
        <dbReference type="SAM" id="Phobius"/>
    </source>
</evidence>
<dbReference type="Proteomes" id="UP000244855">
    <property type="component" value="Unassembled WGS sequence"/>
</dbReference>
<keyword evidence="2" id="KW-0812">Transmembrane</keyword>
<dbReference type="OrthoDB" id="4770059at2759"/>
<evidence type="ECO:0000313" key="4">
    <source>
        <dbReference type="Proteomes" id="UP000244855"/>
    </source>
</evidence>
<keyword evidence="4" id="KW-1185">Reference proteome</keyword>
<dbReference type="EMBL" id="KZ805472">
    <property type="protein sequence ID" value="PVH96169.1"/>
    <property type="molecule type" value="Genomic_DNA"/>
</dbReference>
<evidence type="ECO:0000256" key="1">
    <source>
        <dbReference type="SAM" id="MobiDB-lite"/>
    </source>
</evidence>
<gene>
    <name evidence="3" type="ORF">DM02DRAFT_674992</name>
</gene>
<proteinExistence type="predicted"/>
<protein>
    <submittedName>
        <fullName evidence="3">Uncharacterized protein</fullName>
    </submittedName>
</protein>
<organism evidence="3 4">
    <name type="scientific">Periconia macrospinosa</name>
    <dbReference type="NCBI Taxonomy" id="97972"/>
    <lineage>
        <taxon>Eukaryota</taxon>
        <taxon>Fungi</taxon>
        <taxon>Dikarya</taxon>
        <taxon>Ascomycota</taxon>
        <taxon>Pezizomycotina</taxon>
        <taxon>Dothideomycetes</taxon>
        <taxon>Pleosporomycetidae</taxon>
        <taxon>Pleosporales</taxon>
        <taxon>Massarineae</taxon>
        <taxon>Periconiaceae</taxon>
        <taxon>Periconia</taxon>
    </lineage>
</organism>
<feature type="compositionally biased region" description="Low complexity" evidence="1">
    <location>
        <begin position="193"/>
        <end position="207"/>
    </location>
</feature>
<name>A0A2V1DG43_9PLEO</name>
<feature type="region of interest" description="Disordered" evidence="1">
    <location>
        <begin position="191"/>
        <end position="232"/>
    </location>
</feature>
<evidence type="ECO:0000313" key="3">
    <source>
        <dbReference type="EMBL" id="PVH96169.1"/>
    </source>
</evidence>
<sequence>MSSISTITDRTNLEMMNQPSVTTIFTPPPDCSMRWIYNSSVGLNFVSNFIRPEKIPLPGVASNYFEECVPNMAASARYSPGVCPSGMDIDKIKFYESSQVWGARCCSSGWTSDTIFCATTFSTPWTALVAYTESGSTYWDATVKGVTKRNFTTVSSGVAFGTQIHIMWNANDLNSFPPAYASSLAKRIGIPYPTTTPTTTPSPGSTSEIPRPTQSGGEEPPPTSSESQLSTSAKTGIGVGSAIGAIAIMIALIAVLLWRKRQRQHGKIHSSEMDGAALAQLSGDNSTLNMVEADPNAAVIPEVSGASRGLTMFLKGKWRAEADGGQPQLQGIDLRRYRAEPGTPSELE</sequence>
<dbReference type="AlphaFoldDB" id="A0A2V1DG43"/>
<keyword evidence="2" id="KW-0472">Membrane</keyword>
<feature type="transmembrane region" description="Helical" evidence="2">
    <location>
        <begin position="237"/>
        <end position="258"/>
    </location>
</feature>
<reference evidence="3 4" key="1">
    <citation type="journal article" date="2018" name="Sci. Rep.">
        <title>Comparative genomics provides insights into the lifestyle and reveals functional heterogeneity of dark septate endophytic fungi.</title>
        <authorList>
            <person name="Knapp D.G."/>
            <person name="Nemeth J.B."/>
            <person name="Barry K."/>
            <person name="Hainaut M."/>
            <person name="Henrissat B."/>
            <person name="Johnson J."/>
            <person name="Kuo A."/>
            <person name="Lim J.H.P."/>
            <person name="Lipzen A."/>
            <person name="Nolan M."/>
            <person name="Ohm R.A."/>
            <person name="Tamas L."/>
            <person name="Grigoriev I.V."/>
            <person name="Spatafora J.W."/>
            <person name="Nagy L.G."/>
            <person name="Kovacs G.M."/>
        </authorList>
    </citation>
    <scope>NUCLEOTIDE SEQUENCE [LARGE SCALE GENOMIC DNA]</scope>
    <source>
        <strain evidence="3 4">DSE2036</strain>
    </source>
</reference>
<feature type="region of interest" description="Disordered" evidence="1">
    <location>
        <begin position="323"/>
        <end position="348"/>
    </location>
</feature>
<keyword evidence="2" id="KW-1133">Transmembrane helix</keyword>